<protein>
    <submittedName>
        <fullName evidence="1">Uncharacterized protein</fullName>
    </submittedName>
</protein>
<proteinExistence type="predicted"/>
<reference evidence="1 2" key="1">
    <citation type="submission" date="2024-02" db="EMBL/GenBank/DDBJ databases">
        <title>Haloferula sargassicola NBRC 104335.</title>
        <authorList>
            <person name="Ichikawa N."/>
            <person name="Katano-Makiyama Y."/>
            <person name="Hidaka K."/>
        </authorList>
    </citation>
    <scope>NUCLEOTIDE SEQUENCE [LARGE SCALE GENOMIC DNA]</scope>
    <source>
        <strain evidence="1 2">NBRC 104335</strain>
    </source>
</reference>
<dbReference type="EMBL" id="BAABRI010000027">
    <property type="protein sequence ID" value="GAA5484535.1"/>
    <property type="molecule type" value="Genomic_DNA"/>
</dbReference>
<gene>
    <name evidence="1" type="ORF">Hsar01_03779</name>
</gene>
<organism evidence="1 2">
    <name type="scientific">Haloferula sargassicola</name>
    <dbReference type="NCBI Taxonomy" id="490096"/>
    <lineage>
        <taxon>Bacteria</taxon>
        <taxon>Pseudomonadati</taxon>
        <taxon>Verrucomicrobiota</taxon>
        <taxon>Verrucomicrobiia</taxon>
        <taxon>Verrucomicrobiales</taxon>
        <taxon>Verrucomicrobiaceae</taxon>
        <taxon>Haloferula</taxon>
    </lineage>
</organism>
<evidence type="ECO:0000313" key="2">
    <source>
        <dbReference type="Proteomes" id="UP001476282"/>
    </source>
</evidence>
<keyword evidence="2" id="KW-1185">Reference proteome</keyword>
<dbReference type="RefSeq" id="WP_353568634.1">
    <property type="nucleotide sequence ID" value="NZ_BAABRI010000027.1"/>
</dbReference>
<sequence>MKTAFTTLAISLAGMSAGLGQSSGYTNFIRQVLLGSTPAIYWDVSVESKGERLSPVALDLAGARYELWTVKSGSSPKSYLLDTAYVSSFAPEADIVINTLDPDGGSVPRTRADQPFSVDVQVKGLLSGANVPEAAKSVRLLHHVQSYGDTYGENIDRTQATLFAQSLIEKNGKTKLDYSMTNVPGTDLTKIRGEERFSVYTRKDDGTLDEQLCSRYVVVWPLTTVTIAGLDASETIRFKAPEVTIDVADMYPKSYTYTQVYPGDPVLGTEGTKITSAQRQIDQQQPLSKTWRIENLGDYLTKDGTWTIEVITETVYGRERLAYTTFEVDRGLEVRSLLSTLE</sequence>
<accession>A0ABP9USM6</accession>
<comment type="caution">
    <text evidence="1">The sequence shown here is derived from an EMBL/GenBank/DDBJ whole genome shotgun (WGS) entry which is preliminary data.</text>
</comment>
<dbReference type="Proteomes" id="UP001476282">
    <property type="component" value="Unassembled WGS sequence"/>
</dbReference>
<evidence type="ECO:0000313" key="1">
    <source>
        <dbReference type="EMBL" id="GAA5484535.1"/>
    </source>
</evidence>
<name>A0ABP9USM6_9BACT</name>